<evidence type="ECO:0000259" key="4">
    <source>
        <dbReference type="Pfam" id="PF13579"/>
    </source>
</evidence>
<accession>A0A917ZU22</accession>
<dbReference type="PANTHER" id="PTHR45947:SF15">
    <property type="entry name" value="TEICHURONIC ACID BIOSYNTHESIS GLYCOSYLTRANSFERASE TUAC-RELATED"/>
    <property type="match status" value="1"/>
</dbReference>
<evidence type="ECO:0000313" key="6">
    <source>
        <dbReference type="Proteomes" id="UP000641932"/>
    </source>
</evidence>
<protein>
    <submittedName>
        <fullName evidence="5">Glycosyl transferase</fullName>
    </submittedName>
</protein>
<dbReference type="CDD" id="cd03801">
    <property type="entry name" value="GT4_PimA-like"/>
    <property type="match status" value="1"/>
</dbReference>
<evidence type="ECO:0000259" key="3">
    <source>
        <dbReference type="Pfam" id="PF00534"/>
    </source>
</evidence>
<feature type="domain" description="Glycosyltransferase subfamily 4-like N-terminal" evidence="4">
    <location>
        <begin position="34"/>
        <end position="186"/>
    </location>
</feature>
<evidence type="ECO:0000256" key="1">
    <source>
        <dbReference type="ARBA" id="ARBA00022676"/>
    </source>
</evidence>
<keyword evidence="2 5" id="KW-0808">Transferase</keyword>
<proteinExistence type="predicted"/>
<dbReference type="AlphaFoldDB" id="A0A917ZU22"/>
<evidence type="ECO:0000313" key="5">
    <source>
        <dbReference type="EMBL" id="GGO95192.1"/>
    </source>
</evidence>
<name>A0A917ZU22_9ACTN</name>
<reference evidence="5" key="1">
    <citation type="journal article" date="2014" name="Int. J. Syst. Evol. Microbiol.">
        <title>Complete genome sequence of Corynebacterium casei LMG S-19264T (=DSM 44701T), isolated from a smear-ripened cheese.</title>
        <authorList>
            <consortium name="US DOE Joint Genome Institute (JGI-PGF)"/>
            <person name="Walter F."/>
            <person name="Albersmeier A."/>
            <person name="Kalinowski J."/>
            <person name="Ruckert C."/>
        </authorList>
    </citation>
    <scope>NUCLEOTIDE SEQUENCE</scope>
    <source>
        <strain evidence="5">CGMCC 4.7201</strain>
    </source>
</reference>
<dbReference type="Pfam" id="PF00534">
    <property type="entry name" value="Glycos_transf_1"/>
    <property type="match status" value="1"/>
</dbReference>
<evidence type="ECO:0000256" key="2">
    <source>
        <dbReference type="ARBA" id="ARBA00022679"/>
    </source>
</evidence>
<dbReference type="Gene3D" id="3.40.50.2000">
    <property type="entry name" value="Glycogen Phosphorylase B"/>
    <property type="match status" value="2"/>
</dbReference>
<dbReference type="EMBL" id="BMMS01000025">
    <property type="protein sequence ID" value="GGO95192.1"/>
    <property type="molecule type" value="Genomic_DNA"/>
</dbReference>
<dbReference type="InterPro" id="IPR050194">
    <property type="entry name" value="Glycosyltransferase_grp1"/>
</dbReference>
<dbReference type="InterPro" id="IPR001296">
    <property type="entry name" value="Glyco_trans_1"/>
</dbReference>
<keyword evidence="1" id="KW-0328">Glycosyltransferase</keyword>
<dbReference type="Proteomes" id="UP000641932">
    <property type="component" value="Unassembled WGS sequence"/>
</dbReference>
<keyword evidence="6" id="KW-1185">Reference proteome</keyword>
<dbReference type="GO" id="GO:1901137">
    <property type="term" value="P:carbohydrate derivative biosynthetic process"/>
    <property type="evidence" value="ECO:0007669"/>
    <property type="project" value="UniProtKB-ARBA"/>
</dbReference>
<feature type="domain" description="Glycosyl transferase family 1" evidence="3">
    <location>
        <begin position="201"/>
        <end position="361"/>
    </location>
</feature>
<gene>
    <name evidence="5" type="ORF">GCM10012280_51810</name>
</gene>
<comment type="caution">
    <text evidence="5">The sequence shown here is derived from an EMBL/GenBank/DDBJ whole genome shotgun (WGS) entry which is preliminary data.</text>
</comment>
<dbReference type="PANTHER" id="PTHR45947">
    <property type="entry name" value="SULFOQUINOVOSYL TRANSFERASE SQD2"/>
    <property type="match status" value="1"/>
</dbReference>
<reference evidence="5" key="2">
    <citation type="submission" date="2020-09" db="EMBL/GenBank/DDBJ databases">
        <authorList>
            <person name="Sun Q."/>
            <person name="Zhou Y."/>
        </authorList>
    </citation>
    <scope>NUCLEOTIDE SEQUENCE</scope>
    <source>
        <strain evidence="5">CGMCC 4.7201</strain>
    </source>
</reference>
<dbReference type="GO" id="GO:0016757">
    <property type="term" value="F:glycosyltransferase activity"/>
    <property type="evidence" value="ECO:0007669"/>
    <property type="project" value="UniProtKB-KW"/>
</dbReference>
<dbReference type="InterPro" id="IPR028098">
    <property type="entry name" value="Glyco_trans_4-like_N"/>
</dbReference>
<dbReference type="Pfam" id="PF13579">
    <property type="entry name" value="Glyco_trans_4_4"/>
    <property type="match status" value="1"/>
</dbReference>
<sequence length="392" mass="41076">MTSREPGFRVNATTSATHGQLRTVSVLDDSVCPGVGAHVCSLAHGLVARGVEVTVCGPVRTESEQGFSRAGARFRTVELGCPASARDEAAAMAVLRHVCSSADVVHAHGTHAGILAAFALRTLPGRRHRRTPLVVTLHSAASRSARLPFLLERRVVRAADIVLGASSDLVAHARSLGAKDARLAPVAAPKAEPALEVERVRQEIRAEFGSGDRPLLLSVGRLTPEKGHGVLLDAARTWRGADPQPLLVVSGEGPEQAALQDRIDAEHLPVRLLGRREDVPELLAAADVVVLASQWEGRSLLAQEALRTGVPLVATAVGGIPELVGDAAVLVPYGDAEALGQAVAGLLADPARRAALAEQGIAQAATWPDEDDTVAQVLSIYDELALPHVPAR</sequence>
<dbReference type="SUPFAM" id="SSF53756">
    <property type="entry name" value="UDP-Glycosyltransferase/glycogen phosphorylase"/>
    <property type="match status" value="1"/>
</dbReference>
<organism evidence="5 6">
    <name type="scientific">Wenjunlia tyrosinilytica</name>
    <dbReference type="NCBI Taxonomy" id="1544741"/>
    <lineage>
        <taxon>Bacteria</taxon>
        <taxon>Bacillati</taxon>
        <taxon>Actinomycetota</taxon>
        <taxon>Actinomycetes</taxon>
        <taxon>Kitasatosporales</taxon>
        <taxon>Streptomycetaceae</taxon>
        <taxon>Wenjunlia</taxon>
    </lineage>
</organism>